<feature type="compositionally biased region" description="Low complexity" evidence="2">
    <location>
        <begin position="81"/>
        <end position="92"/>
    </location>
</feature>
<proteinExistence type="predicted"/>
<keyword evidence="1" id="KW-0863">Zinc-finger</keyword>
<gene>
    <name evidence="4" type="ORF">RhiirA5_434718</name>
</gene>
<sequence length="185" mass="21185">MFLCTDCNLSFNKPQHYSNHLHSRNHALNRIETLTRNNDLASLQNINPTVTMVEKIGIPVNNSINMENQQNIANYLESDSESNSEYNESESIISEDNDDNNDNEYINQTTFTSISTLDSSFNWNVDLIQGPQQTICEQNDYPNEAYKGFVNIIEKYGLSNKAGDAIIRWFNKEAFRTDNPFPKSS</sequence>
<evidence type="ECO:0000256" key="1">
    <source>
        <dbReference type="PROSITE-ProRule" id="PRU00042"/>
    </source>
</evidence>
<organism evidence="4 5">
    <name type="scientific">Rhizophagus irregularis</name>
    <dbReference type="NCBI Taxonomy" id="588596"/>
    <lineage>
        <taxon>Eukaryota</taxon>
        <taxon>Fungi</taxon>
        <taxon>Fungi incertae sedis</taxon>
        <taxon>Mucoromycota</taxon>
        <taxon>Glomeromycotina</taxon>
        <taxon>Glomeromycetes</taxon>
        <taxon>Glomerales</taxon>
        <taxon>Glomeraceae</taxon>
        <taxon>Rhizophagus</taxon>
    </lineage>
</organism>
<name>A0A2N0NPN2_9GLOM</name>
<evidence type="ECO:0000313" key="5">
    <source>
        <dbReference type="Proteomes" id="UP000232722"/>
    </source>
</evidence>
<reference evidence="4 5" key="2">
    <citation type="submission" date="2017-09" db="EMBL/GenBank/DDBJ databases">
        <title>Extensive intraspecific genome diversity in a model arbuscular mycorrhizal fungus.</title>
        <authorList>
            <person name="Chen E.C."/>
            <person name="Morin E."/>
            <person name="Beaudet D."/>
            <person name="Noel J."/>
            <person name="Ndikumana S."/>
            <person name="Charron P."/>
            <person name="St-Onge C."/>
            <person name="Giorgi J."/>
            <person name="Grigoriev I.V."/>
            <person name="Roux C."/>
            <person name="Martin F.M."/>
            <person name="Corradi N."/>
        </authorList>
    </citation>
    <scope>NUCLEOTIDE SEQUENCE [LARGE SCALE GENOMIC DNA]</scope>
    <source>
        <strain evidence="4 5">A5</strain>
    </source>
</reference>
<dbReference type="AlphaFoldDB" id="A0A2N0NPN2"/>
<dbReference type="VEuPathDB" id="FungiDB:RhiirA1_396153"/>
<dbReference type="Proteomes" id="UP000232722">
    <property type="component" value="Unassembled WGS sequence"/>
</dbReference>
<keyword evidence="1" id="KW-0862">Zinc</keyword>
<dbReference type="PROSITE" id="PS50157">
    <property type="entry name" value="ZINC_FINGER_C2H2_2"/>
    <property type="match status" value="1"/>
</dbReference>
<reference evidence="4 5" key="1">
    <citation type="submission" date="2016-04" db="EMBL/GenBank/DDBJ databases">
        <title>Genome analyses suggest a sexual origin of heterokaryosis in a supposedly ancient asexual fungus.</title>
        <authorList>
            <person name="Ropars J."/>
            <person name="Sedzielewska K."/>
            <person name="Noel J."/>
            <person name="Charron P."/>
            <person name="Farinelli L."/>
            <person name="Marton T."/>
            <person name="Kruger M."/>
            <person name="Pelin A."/>
            <person name="Brachmann A."/>
            <person name="Corradi N."/>
        </authorList>
    </citation>
    <scope>NUCLEOTIDE SEQUENCE [LARGE SCALE GENOMIC DNA]</scope>
    <source>
        <strain evidence="4 5">A5</strain>
    </source>
</reference>
<dbReference type="PROSITE" id="PS00028">
    <property type="entry name" value="ZINC_FINGER_C2H2_1"/>
    <property type="match status" value="1"/>
</dbReference>
<feature type="domain" description="C2H2-type" evidence="3">
    <location>
        <begin position="2"/>
        <end position="31"/>
    </location>
</feature>
<protein>
    <recommendedName>
        <fullName evidence="3">C2H2-type domain-containing protein</fullName>
    </recommendedName>
</protein>
<evidence type="ECO:0000259" key="3">
    <source>
        <dbReference type="PROSITE" id="PS50157"/>
    </source>
</evidence>
<comment type="caution">
    <text evidence="4">The sequence shown here is derived from an EMBL/GenBank/DDBJ whole genome shotgun (WGS) entry which is preliminary data.</text>
</comment>
<accession>A0A2N0NPN2</accession>
<dbReference type="InterPro" id="IPR013087">
    <property type="entry name" value="Znf_C2H2_type"/>
</dbReference>
<evidence type="ECO:0000313" key="4">
    <source>
        <dbReference type="EMBL" id="PKB96506.1"/>
    </source>
</evidence>
<evidence type="ECO:0000256" key="2">
    <source>
        <dbReference type="SAM" id="MobiDB-lite"/>
    </source>
</evidence>
<keyword evidence="1" id="KW-0479">Metal-binding</keyword>
<dbReference type="GO" id="GO:0008270">
    <property type="term" value="F:zinc ion binding"/>
    <property type="evidence" value="ECO:0007669"/>
    <property type="project" value="UniProtKB-KW"/>
</dbReference>
<feature type="region of interest" description="Disordered" evidence="2">
    <location>
        <begin position="78"/>
        <end position="101"/>
    </location>
</feature>
<dbReference type="EMBL" id="LLXJ01003844">
    <property type="protein sequence ID" value="PKB96506.1"/>
    <property type="molecule type" value="Genomic_DNA"/>
</dbReference>